<evidence type="ECO:0000313" key="1">
    <source>
        <dbReference type="EMBL" id="MBS6535407.1"/>
    </source>
</evidence>
<evidence type="ECO:0000313" key="2">
    <source>
        <dbReference type="Proteomes" id="UP000748991"/>
    </source>
</evidence>
<gene>
    <name evidence="1" type="ORF">KH327_06205</name>
</gene>
<comment type="caution">
    <text evidence="1">The sequence shown here is derived from an EMBL/GenBank/DDBJ whole genome shotgun (WGS) entry which is preliminary data.</text>
</comment>
<accession>A0A943SRC1</accession>
<dbReference type="Proteomes" id="UP000748991">
    <property type="component" value="Unassembled WGS sequence"/>
</dbReference>
<dbReference type="AlphaFoldDB" id="A0A943SRC1"/>
<dbReference type="RefSeq" id="WP_278638001.1">
    <property type="nucleotide sequence ID" value="NZ_JAGZZP010000010.1"/>
</dbReference>
<name>A0A943SRC1_9FIRM</name>
<protein>
    <submittedName>
        <fullName evidence="1">Uncharacterized protein</fullName>
    </submittedName>
</protein>
<proteinExistence type="predicted"/>
<dbReference type="EMBL" id="JAGZZP010000010">
    <property type="protein sequence ID" value="MBS6535407.1"/>
    <property type="molecule type" value="Genomic_DNA"/>
</dbReference>
<organism evidence="1 2">
    <name type="scientific">Peptoniphilus harei</name>
    <dbReference type="NCBI Taxonomy" id="54005"/>
    <lineage>
        <taxon>Bacteria</taxon>
        <taxon>Bacillati</taxon>
        <taxon>Bacillota</taxon>
        <taxon>Tissierellia</taxon>
        <taxon>Tissierellales</taxon>
        <taxon>Peptoniphilaceae</taxon>
        <taxon>Peptoniphilus</taxon>
    </lineage>
</organism>
<sequence length="162" mass="18936">MTGLFKSSSKSGVNYPLYHITSGILVQTSCYVSQVYAHIFNRLKDKIPVYLEDLEDEIKNSDLKINLNNQEEIYYSNINYYLRQGLEELNYNVDIHDKGFDILNDVSPRTLILLTGEAIRKSLKDTELTLATQREIERQRERKEKMQEVEIDIDEIGEELEL</sequence>
<reference evidence="1" key="1">
    <citation type="submission" date="2021-02" db="EMBL/GenBank/DDBJ databases">
        <title>Infant gut strain persistence is associated with maternal origin, phylogeny, and functional potential including surface adhesion and iron acquisition.</title>
        <authorList>
            <person name="Lou Y.C."/>
        </authorList>
    </citation>
    <scope>NUCLEOTIDE SEQUENCE</scope>
    <source>
        <strain evidence="1">L3_060_052G1_dasL3_060_052G1_concoct_1</strain>
    </source>
</reference>